<evidence type="ECO:0000313" key="2">
    <source>
        <dbReference type="Proteomes" id="UP001283361"/>
    </source>
</evidence>
<gene>
    <name evidence="1" type="ORF">RRG08_018996</name>
</gene>
<evidence type="ECO:0000313" key="1">
    <source>
        <dbReference type="EMBL" id="KAK3781370.1"/>
    </source>
</evidence>
<dbReference type="EMBL" id="JAWDGP010002624">
    <property type="protein sequence ID" value="KAK3781370.1"/>
    <property type="molecule type" value="Genomic_DNA"/>
</dbReference>
<accession>A0AAE1A555</accession>
<comment type="caution">
    <text evidence="1">The sequence shown here is derived from an EMBL/GenBank/DDBJ whole genome shotgun (WGS) entry which is preliminary data.</text>
</comment>
<proteinExistence type="predicted"/>
<sequence length="205" mass="22574">MSPGGPEGVNYVNTARSEQQSIARNMATLKPPLLNQVSSMRFFCLILPLDIMATSGSLLSNKCLFRENPSTVNRSIALRLTYHFYAISDQVSCQLTMISGTCKVYSLIHTREMAALTAFSAAERFDSSLKKQGPTSSAFLYEIIQSLCRVDPPDPIIKILSLSRGTMVMGLTEWHQILLGFTLSAFSLNTFPSTITPVHLSEAET</sequence>
<organism evidence="1 2">
    <name type="scientific">Elysia crispata</name>
    <name type="common">lettuce slug</name>
    <dbReference type="NCBI Taxonomy" id="231223"/>
    <lineage>
        <taxon>Eukaryota</taxon>
        <taxon>Metazoa</taxon>
        <taxon>Spiralia</taxon>
        <taxon>Lophotrochozoa</taxon>
        <taxon>Mollusca</taxon>
        <taxon>Gastropoda</taxon>
        <taxon>Heterobranchia</taxon>
        <taxon>Euthyneura</taxon>
        <taxon>Panpulmonata</taxon>
        <taxon>Sacoglossa</taxon>
        <taxon>Placobranchoidea</taxon>
        <taxon>Plakobranchidae</taxon>
        <taxon>Elysia</taxon>
    </lineage>
</organism>
<keyword evidence="2" id="KW-1185">Reference proteome</keyword>
<reference evidence="1" key="1">
    <citation type="journal article" date="2023" name="G3 (Bethesda)">
        <title>A reference genome for the long-term kleptoplast-retaining sea slug Elysia crispata morphotype clarki.</title>
        <authorList>
            <person name="Eastman K.E."/>
            <person name="Pendleton A.L."/>
            <person name="Shaikh M.A."/>
            <person name="Suttiyut T."/>
            <person name="Ogas R."/>
            <person name="Tomko P."/>
            <person name="Gavelis G."/>
            <person name="Widhalm J.R."/>
            <person name="Wisecaver J.H."/>
        </authorList>
    </citation>
    <scope>NUCLEOTIDE SEQUENCE</scope>
    <source>
        <strain evidence="1">ECLA1</strain>
    </source>
</reference>
<name>A0AAE1A555_9GAST</name>
<dbReference type="Proteomes" id="UP001283361">
    <property type="component" value="Unassembled WGS sequence"/>
</dbReference>
<protein>
    <submittedName>
        <fullName evidence="1">Uncharacterized protein</fullName>
    </submittedName>
</protein>
<dbReference type="AlphaFoldDB" id="A0AAE1A555"/>